<keyword evidence="2" id="KW-1185">Reference proteome</keyword>
<evidence type="ECO:0000313" key="2">
    <source>
        <dbReference type="Proteomes" id="UP000001822"/>
    </source>
</evidence>
<dbReference type="KEGG" id="chu:CHU_0265"/>
<name>A0A6N4SMQ3_CYTH3</name>
<sequence>MGLDIQVITDNHEELCGAEYLANYAVNRSQHGLSRAFCNFICRRNVVEHEAELDQIACITGIDISSIYEMETYPDEEMIRSYLEYDADTEEKKRAFLIKVERDRSKLDGNIDRVFDTVNTLIDKLSVLDELNKKLIQTDFDTLNCAYYFADFKTDKGDGYSRNNFGKDLRNFKRFLVFAKERGTKTVWFQFG</sequence>
<accession>A0A6N4SMQ3</accession>
<protein>
    <submittedName>
        <fullName evidence="1">Uncharacterized protein</fullName>
    </submittedName>
</protein>
<reference evidence="1 2" key="1">
    <citation type="journal article" date="2007" name="Appl. Environ. Microbiol.">
        <title>Genome sequence of the cellulolytic gliding bacterium Cytophaga hutchinsonii.</title>
        <authorList>
            <person name="Xie G."/>
            <person name="Bruce D.C."/>
            <person name="Challacombe J.F."/>
            <person name="Chertkov O."/>
            <person name="Detter J.C."/>
            <person name="Gilna P."/>
            <person name="Han C.S."/>
            <person name="Lucas S."/>
            <person name="Misra M."/>
            <person name="Myers G.L."/>
            <person name="Richardson P."/>
            <person name="Tapia R."/>
            <person name="Thayer N."/>
            <person name="Thompson L.S."/>
            <person name="Brettin T.S."/>
            <person name="Henrissat B."/>
            <person name="Wilson D.B."/>
            <person name="McBride M.J."/>
        </authorList>
    </citation>
    <scope>NUCLEOTIDE SEQUENCE [LARGE SCALE GENOMIC DNA]</scope>
    <source>
        <strain evidence="2">ATCC 33406 / DSM 1761 / CIP 103989 / NBRC 15051 / NCIMB 9469 / D465</strain>
    </source>
</reference>
<dbReference type="AlphaFoldDB" id="A0A6N4SMQ3"/>
<organism evidence="1 2">
    <name type="scientific">Cytophaga hutchinsonii (strain ATCC 33406 / DSM 1761 / CIP 103989 / NBRC 15051 / NCIMB 9469 / D465)</name>
    <dbReference type="NCBI Taxonomy" id="269798"/>
    <lineage>
        <taxon>Bacteria</taxon>
        <taxon>Pseudomonadati</taxon>
        <taxon>Bacteroidota</taxon>
        <taxon>Cytophagia</taxon>
        <taxon>Cytophagales</taxon>
        <taxon>Cytophagaceae</taxon>
        <taxon>Cytophaga</taxon>
    </lineage>
</organism>
<dbReference type="OrthoDB" id="982342at2"/>
<dbReference type="Proteomes" id="UP000001822">
    <property type="component" value="Chromosome"/>
</dbReference>
<dbReference type="RefSeq" id="WP_011583673.1">
    <property type="nucleotide sequence ID" value="NC_008255.1"/>
</dbReference>
<dbReference type="EMBL" id="CP000383">
    <property type="protein sequence ID" value="ABG57557.1"/>
    <property type="molecule type" value="Genomic_DNA"/>
</dbReference>
<evidence type="ECO:0000313" key="1">
    <source>
        <dbReference type="EMBL" id="ABG57557.1"/>
    </source>
</evidence>
<proteinExistence type="predicted"/>
<gene>
    <name evidence="1" type="ordered locus">CHU_0265</name>
</gene>